<name>A0A7H0VEC9_9FLAO</name>
<dbReference type="Gene3D" id="1.10.357.10">
    <property type="entry name" value="Tetracycline Repressor, domain 2"/>
    <property type="match status" value="1"/>
</dbReference>
<evidence type="ECO:0000256" key="1">
    <source>
        <dbReference type="ARBA" id="ARBA00023125"/>
    </source>
</evidence>
<dbReference type="InterPro" id="IPR001647">
    <property type="entry name" value="HTH_TetR"/>
</dbReference>
<dbReference type="PROSITE" id="PS50977">
    <property type="entry name" value="HTH_TETR_2"/>
    <property type="match status" value="1"/>
</dbReference>
<dbReference type="Pfam" id="PF00440">
    <property type="entry name" value="TetR_N"/>
    <property type="match status" value="1"/>
</dbReference>
<protein>
    <submittedName>
        <fullName evidence="4">TetR/AcrR family transcriptional regulator</fullName>
    </submittedName>
</protein>
<dbReference type="SUPFAM" id="SSF46689">
    <property type="entry name" value="Homeodomain-like"/>
    <property type="match status" value="1"/>
</dbReference>
<dbReference type="KEGG" id="chyd:H4K34_17165"/>
<gene>
    <name evidence="4" type="ORF">H4K34_17165</name>
</gene>
<proteinExistence type="predicted"/>
<dbReference type="InterPro" id="IPR009057">
    <property type="entry name" value="Homeodomain-like_sf"/>
</dbReference>
<accession>A0A7H0VEC9</accession>
<keyword evidence="5" id="KW-1185">Reference proteome</keyword>
<evidence type="ECO:0000256" key="2">
    <source>
        <dbReference type="PROSITE-ProRule" id="PRU00335"/>
    </source>
</evidence>
<dbReference type="AlphaFoldDB" id="A0A7H0VEC9"/>
<keyword evidence="1 2" id="KW-0238">DNA-binding</keyword>
<dbReference type="Proteomes" id="UP000516305">
    <property type="component" value="Chromosome"/>
</dbReference>
<feature type="domain" description="HTH tetR-type" evidence="3">
    <location>
        <begin position="24"/>
        <end position="84"/>
    </location>
</feature>
<dbReference type="EMBL" id="CP060139">
    <property type="protein sequence ID" value="QNR24077.1"/>
    <property type="molecule type" value="Genomic_DNA"/>
</dbReference>
<organism evidence="4 5">
    <name type="scientific">Croceimicrobium hydrocarbonivorans</name>
    <dbReference type="NCBI Taxonomy" id="2761580"/>
    <lineage>
        <taxon>Bacteria</taxon>
        <taxon>Pseudomonadati</taxon>
        <taxon>Bacteroidota</taxon>
        <taxon>Flavobacteriia</taxon>
        <taxon>Flavobacteriales</taxon>
        <taxon>Owenweeksiaceae</taxon>
        <taxon>Croceimicrobium</taxon>
    </lineage>
</organism>
<dbReference type="RefSeq" id="WP_210758611.1">
    <property type="nucleotide sequence ID" value="NZ_CP060139.1"/>
</dbReference>
<feature type="DNA-binding region" description="H-T-H motif" evidence="2">
    <location>
        <begin position="47"/>
        <end position="66"/>
    </location>
</feature>
<sequence length="230" mass="26697">MRTLLGSLRIQIPEQLYVKDPETTDLGKRIVEHSILLINELGFECFTFRKLGAAIGSPESTIYRYFENKHKLLLYLISWYWAWLEYKVVFATANVETAEDQLCNSIRTICETVKQDQNFSHINEEVLQRIVIAESSKTFLTKEIDQENKNGYFKNYKNLIERLAGIISDLNPDFKHPRTLASTLLEANHLQKFFGEHMPSITDIATQDEDLIHFIETMTTSILNYGPKRS</sequence>
<dbReference type="GO" id="GO:0003677">
    <property type="term" value="F:DNA binding"/>
    <property type="evidence" value="ECO:0007669"/>
    <property type="project" value="UniProtKB-UniRule"/>
</dbReference>
<evidence type="ECO:0000313" key="4">
    <source>
        <dbReference type="EMBL" id="QNR24077.1"/>
    </source>
</evidence>
<reference evidence="4 5" key="1">
    <citation type="submission" date="2020-08" db="EMBL/GenBank/DDBJ databases">
        <title>Croceimicrobium hydrocarbonivorans gen. nov., sp. nov., a novel marine bacterium isolated from a bacterial consortium that degrades polyethylene terephthalate.</title>
        <authorList>
            <person name="Liu R."/>
        </authorList>
    </citation>
    <scope>NUCLEOTIDE SEQUENCE [LARGE SCALE GENOMIC DNA]</scope>
    <source>
        <strain evidence="4 5">A20-9</strain>
    </source>
</reference>
<evidence type="ECO:0000313" key="5">
    <source>
        <dbReference type="Proteomes" id="UP000516305"/>
    </source>
</evidence>
<evidence type="ECO:0000259" key="3">
    <source>
        <dbReference type="PROSITE" id="PS50977"/>
    </source>
</evidence>